<dbReference type="GO" id="GO:0004386">
    <property type="term" value="F:helicase activity"/>
    <property type="evidence" value="ECO:0007669"/>
    <property type="project" value="UniProtKB-KW"/>
</dbReference>
<feature type="compositionally biased region" description="Low complexity" evidence="5">
    <location>
        <begin position="366"/>
        <end position="380"/>
    </location>
</feature>
<dbReference type="FunFam" id="3.40.50.300:FF:000326">
    <property type="entry name" value="P-loop containing nucleoside triphosphate hydrolase"/>
    <property type="match status" value="1"/>
</dbReference>
<feature type="compositionally biased region" description="Basic and acidic residues" evidence="5">
    <location>
        <begin position="43"/>
        <end position="54"/>
    </location>
</feature>
<feature type="domain" description="DNA2/NAM7 helicase-like C-terminal" evidence="7">
    <location>
        <begin position="655"/>
        <end position="852"/>
    </location>
</feature>
<dbReference type="InterPro" id="IPR041679">
    <property type="entry name" value="DNA2/NAM7-like_C"/>
</dbReference>
<dbReference type="PhylomeDB" id="A0A0G4ICB4"/>
<evidence type="ECO:0000256" key="1">
    <source>
        <dbReference type="ARBA" id="ARBA00022741"/>
    </source>
</evidence>
<feature type="region of interest" description="Disordered" evidence="5">
    <location>
        <begin position="366"/>
        <end position="422"/>
    </location>
</feature>
<feature type="domain" description="DNA2/NAM7 helicase helicase" evidence="6">
    <location>
        <begin position="314"/>
        <end position="372"/>
    </location>
</feature>
<keyword evidence="1" id="KW-0547">Nucleotide-binding</keyword>
<proteinExistence type="predicted"/>
<feature type="region of interest" description="Disordered" evidence="5">
    <location>
        <begin position="930"/>
        <end position="966"/>
    </location>
</feature>
<evidence type="ECO:0000259" key="7">
    <source>
        <dbReference type="Pfam" id="PF13087"/>
    </source>
</evidence>
<dbReference type="PANTHER" id="PTHR10887:SF495">
    <property type="entry name" value="HELICASE SENATAXIN ISOFORM X1-RELATED"/>
    <property type="match status" value="1"/>
</dbReference>
<feature type="domain" description="DNA2/NAM7 helicase helicase" evidence="6">
    <location>
        <begin position="572"/>
        <end position="648"/>
    </location>
</feature>
<dbReference type="SUPFAM" id="SSF52540">
    <property type="entry name" value="P-loop containing nucleoside triphosphate hydrolases"/>
    <property type="match status" value="1"/>
</dbReference>
<dbReference type="Gene3D" id="3.40.50.300">
    <property type="entry name" value="P-loop containing nucleotide triphosphate hydrolases"/>
    <property type="match status" value="3"/>
</dbReference>
<dbReference type="GO" id="GO:0005524">
    <property type="term" value="F:ATP binding"/>
    <property type="evidence" value="ECO:0007669"/>
    <property type="project" value="UniProtKB-KW"/>
</dbReference>
<dbReference type="CDD" id="cd18808">
    <property type="entry name" value="SF1_C_Upf1"/>
    <property type="match status" value="1"/>
</dbReference>
<protein>
    <recommendedName>
        <fullName evidence="9">AAA+ ATPase domain-containing protein</fullName>
    </recommendedName>
</protein>
<evidence type="ECO:0008006" key="9">
    <source>
        <dbReference type="Google" id="ProtNLM"/>
    </source>
</evidence>
<feature type="domain" description="DNA2/NAM7 helicase helicase" evidence="6">
    <location>
        <begin position="486"/>
        <end position="559"/>
    </location>
</feature>
<dbReference type="InterPro" id="IPR041677">
    <property type="entry name" value="DNA2/NAM7_AAA_11"/>
</dbReference>
<dbReference type="Pfam" id="PF13087">
    <property type="entry name" value="AAA_12"/>
    <property type="match status" value="1"/>
</dbReference>
<keyword evidence="2" id="KW-0378">Hydrolase</keyword>
<dbReference type="InterPro" id="IPR047187">
    <property type="entry name" value="SF1_C_Upf1"/>
</dbReference>
<keyword evidence="4" id="KW-0067">ATP-binding</keyword>
<organism evidence="8">
    <name type="scientific">Chromera velia CCMP2878</name>
    <dbReference type="NCBI Taxonomy" id="1169474"/>
    <lineage>
        <taxon>Eukaryota</taxon>
        <taxon>Sar</taxon>
        <taxon>Alveolata</taxon>
        <taxon>Colpodellida</taxon>
        <taxon>Chromeraceae</taxon>
        <taxon>Chromera</taxon>
    </lineage>
</organism>
<dbReference type="VEuPathDB" id="CryptoDB:Cvel_13091"/>
<accession>A0A0G4ICB4</accession>
<name>A0A0G4ICB4_9ALVE</name>
<dbReference type="PANTHER" id="PTHR10887">
    <property type="entry name" value="DNA2/NAM7 HELICASE FAMILY"/>
    <property type="match status" value="1"/>
</dbReference>
<dbReference type="InterPro" id="IPR045055">
    <property type="entry name" value="DNA2/NAM7-like"/>
</dbReference>
<dbReference type="GO" id="GO:0016787">
    <property type="term" value="F:hydrolase activity"/>
    <property type="evidence" value="ECO:0007669"/>
    <property type="project" value="UniProtKB-KW"/>
</dbReference>
<dbReference type="Pfam" id="PF13086">
    <property type="entry name" value="AAA_11"/>
    <property type="match status" value="3"/>
</dbReference>
<evidence type="ECO:0000259" key="6">
    <source>
        <dbReference type="Pfam" id="PF13086"/>
    </source>
</evidence>
<dbReference type="AlphaFoldDB" id="A0A0G4ICB4"/>
<evidence type="ECO:0000256" key="3">
    <source>
        <dbReference type="ARBA" id="ARBA00022806"/>
    </source>
</evidence>
<evidence type="ECO:0000256" key="4">
    <source>
        <dbReference type="ARBA" id="ARBA00022840"/>
    </source>
</evidence>
<dbReference type="GO" id="GO:0005694">
    <property type="term" value="C:chromosome"/>
    <property type="evidence" value="ECO:0007669"/>
    <property type="project" value="UniProtKB-ARBA"/>
</dbReference>
<keyword evidence="3" id="KW-0347">Helicase</keyword>
<sequence>MAASAKVEGTHAALASLEPFHRVILQWDFFEDIRDDRVPLAVQKQREEQKRQTEAEGGAGAEGQPARTDDVVPKRDKLVEGYKKEGKLVEALPIRFASVQEYIQAFEPLFMIETRATIDRAKTLEMRISEEACIITCRVDGQVVRLELERKLGPQSRIDEYSHSDLVLLSKNESFKEPCATHLLALVEGSSTSGILQVKAALQSDDGDNTRFVNVARALNNPRDPWFVSRIMNMATCHREYQALHSVPHLMILNDLLRSDPSVGGGNPTADVVGESLEAAAAEAKNWRQQQRDLKLRQRLTVPGGLLQALRRRYNVSQVKAFEECLKPSGVTLIQGPPGTGKTSTIIAVLSVLLCAKAGGQRSSSSLIQQQQQGAKPKGGAKAKEAAQKEKKRRVGDPALSPKALEQVADESSSGSGEDPATVAERMRVHWTHAQPWLFGPPEEDSDGDDLAHWLDRLSYRLEDPHKQNQFPTAHETDRVIVLEKVQHKEVPKRLLVCAPSNAAIDEIVRRIVSTGPEDGLFDQEGKRYKPRVVRVGPNLHPAIKDYSLEVLAQKRAKALASRAGAHGASALESLKLEILQEAQVVCATLSVCGARDLTIFPGDFDTVVVDEASQGVELSTLVPLKLGCRRLILVGDPKQLPATVFSQTAEDHGYDQSLFQRLEKAKHPVQRLTVQYRMHPLISRWPSCHFYEGNLKDAPQILDLVRKCPWHALPSFQPAVFFDMLSREEVSGTSLTNPDEALFVTHLVDLLMKMAPEEDVTSQLAVVTPYAEQVQLIRSRLRALLMVPASRPCPIDVNTVDGFQGREKEMVIFSSVRAHSRKSSIGFLADKRRMNVALTRARSNIFVIGCARHLVKNREWRSLIRHFEKNKALIRVSKPVVTFFPRFLREYYGRYPTAWKPPGGLAFLDASQETFRSLLQAEEEELERRERAAKKKKMEGGDVAGQAEATPRWVRGRGSGKGFCA</sequence>
<gene>
    <name evidence="8" type="ORF">Cvel_13091</name>
</gene>
<reference evidence="8" key="1">
    <citation type="submission" date="2014-11" db="EMBL/GenBank/DDBJ databases">
        <authorList>
            <person name="Otto D Thomas"/>
            <person name="Naeem Raeece"/>
        </authorList>
    </citation>
    <scope>NUCLEOTIDE SEQUENCE</scope>
</reference>
<evidence type="ECO:0000256" key="5">
    <source>
        <dbReference type="SAM" id="MobiDB-lite"/>
    </source>
</evidence>
<feature type="region of interest" description="Disordered" evidence="5">
    <location>
        <begin position="43"/>
        <end position="70"/>
    </location>
</feature>
<evidence type="ECO:0000313" key="8">
    <source>
        <dbReference type="EMBL" id="CEM54846.1"/>
    </source>
</evidence>
<dbReference type="InterPro" id="IPR027417">
    <property type="entry name" value="P-loop_NTPase"/>
</dbReference>
<evidence type="ECO:0000256" key="2">
    <source>
        <dbReference type="ARBA" id="ARBA00022801"/>
    </source>
</evidence>
<dbReference type="EMBL" id="CDMZ01005823">
    <property type="protein sequence ID" value="CEM54846.1"/>
    <property type="molecule type" value="Genomic_DNA"/>
</dbReference>
<dbReference type="CDD" id="cd18042">
    <property type="entry name" value="DEXXQc_SETX"/>
    <property type="match status" value="1"/>
</dbReference>